<evidence type="ECO:0000259" key="13">
    <source>
        <dbReference type="Pfam" id="PF02705"/>
    </source>
</evidence>
<keyword evidence="6 12" id="KW-0812">Transmembrane</keyword>
<comment type="caution">
    <text evidence="15">The sequence shown here is derived from an EMBL/GenBank/DDBJ whole genome shotgun (WGS) entry which is preliminary data.</text>
</comment>
<keyword evidence="11 12" id="KW-0472">Membrane</keyword>
<feature type="transmembrane region" description="Helical" evidence="12">
    <location>
        <begin position="12"/>
        <end position="33"/>
    </location>
</feature>
<feature type="transmembrane region" description="Helical" evidence="12">
    <location>
        <begin position="372"/>
        <end position="393"/>
    </location>
</feature>
<dbReference type="Pfam" id="PF22776">
    <property type="entry name" value="K_trans_C"/>
    <property type="match status" value="1"/>
</dbReference>
<feature type="transmembrane region" description="Helical" evidence="12">
    <location>
        <begin position="290"/>
        <end position="314"/>
    </location>
</feature>
<comment type="catalytic activity">
    <reaction evidence="12">
        <text>K(+)(in) + H(+)(in) = K(+)(out) + H(+)(out)</text>
        <dbReference type="Rhea" id="RHEA:28490"/>
        <dbReference type="ChEBI" id="CHEBI:15378"/>
        <dbReference type="ChEBI" id="CHEBI:29103"/>
    </reaction>
</comment>
<evidence type="ECO:0000256" key="6">
    <source>
        <dbReference type="ARBA" id="ARBA00022692"/>
    </source>
</evidence>
<dbReference type="InterPro" id="IPR053951">
    <property type="entry name" value="K_trans_N"/>
</dbReference>
<sequence>MSATQDRSHSSLGGLALAALGIVYGDIGTSPLYAFKEAFHGSHALAVSETNVLAALSAFFWAMMLIISLKYVWIVLRYDNDGEGGVLALTALAHRTASHAPRLATLVIGAGVFAAALFYGDAIITPAISVLSAVEGLAVAAPQFEQLIVPITIGILVPLFLIQKHGTSRVGTLFGPVTLIWFATLAVLGLQSIIQTPQVLAAIDPRHAVSFALDHPHAAFLLLSAVFLALTGGEALYADMGHFGARAVRVAWYGLVCPALLINYFGQGALVLRDPTAAENPFYLLAPDWFVFPLIGLATAATVIASQATISGAYSMTLQASRLGYLPRVRILHTSDRERGQIYIPSVNWLMLLSVVLLVLEFRSSTALAAAYGIAVSGTMIITTVLTIFVTLAAAARFRLPIVAGLGLFALLECAFFGSNLTKIAAGGWFPMLLGALIFIALTSWKEGSHLVAEQRRKIDVPMDGFLHGPHPDVPRVAGTAVYLTSDTTIVPSALFHNLKHYKVMHEQTVFLHVINEEIPYVSDVDHLRLTPLAPDTYQLDVHFGFREEPDLPKALEGVVRFGLTFDPMLTTYFVARSVIVDGPGSLPRWRCALFSWMTRQAEGAATYFRLPANQVVELGTQVLL</sequence>
<keyword evidence="7 12" id="KW-0769">Symport</keyword>
<evidence type="ECO:0000256" key="1">
    <source>
        <dbReference type="ARBA" id="ARBA00004141"/>
    </source>
</evidence>
<evidence type="ECO:0000256" key="9">
    <source>
        <dbReference type="ARBA" id="ARBA00022989"/>
    </source>
</evidence>
<feature type="domain" description="K+ potassium transporter integral membrane" evidence="13">
    <location>
        <begin position="15"/>
        <end position="467"/>
    </location>
</feature>
<feature type="transmembrane region" description="Helical" evidence="12">
    <location>
        <begin position="103"/>
        <end position="124"/>
    </location>
</feature>
<dbReference type="Proteomes" id="UP000648984">
    <property type="component" value="Unassembled WGS sequence"/>
</dbReference>
<dbReference type="InterPro" id="IPR053952">
    <property type="entry name" value="K_trans_C"/>
</dbReference>
<evidence type="ECO:0000256" key="11">
    <source>
        <dbReference type="ARBA" id="ARBA00023136"/>
    </source>
</evidence>
<dbReference type="InterPro" id="IPR003855">
    <property type="entry name" value="K+_transporter"/>
</dbReference>
<keyword evidence="10 12" id="KW-0406">Ion transport</keyword>
<proteinExistence type="inferred from homology"/>
<dbReference type="EMBL" id="WTVQ01000032">
    <property type="protein sequence ID" value="NMG76450.1"/>
    <property type="molecule type" value="Genomic_DNA"/>
</dbReference>
<keyword evidence="3 12" id="KW-0813">Transport</keyword>
<dbReference type="Pfam" id="PF02705">
    <property type="entry name" value="K_trans"/>
    <property type="match status" value="1"/>
</dbReference>
<keyword evidence="8 12" id="KW-0630">Potassium</keyword>
<reference evidence="15 16" key="1">
    <citation type="submission" date="2019-12" db="EMBL/GenBank/DDBJ databases">
        <title>Comparative genomics gives insights into the taxonomy of the Azoarcus-Aromatoleum group and reveals separate origins of nif in the plant-associated Azoarcus and non-plant-associated Aromatoleum sub-groups.</title>
        <authorList>
            <person name="Lafos M."/>
            <person name="Maluk M."/>
            <person name="Batista M."/>
            <person name="Junghare M."/>
            <person name="Carmona M."/>
            <person name="Faoro H."/>
            <person name="Cruz L.M."/>
            <person name="Battistoni F."/>
            <person name="De Souza E."/>
            <person name="Pedrosa F."/>
            <person name="Chen W.-M."/>
            <person name="Poole P.S."/>
            <person name="Dixon R.A."/>
            <person name="James E.K."/>
        </authorList>
    </citation>
    <scope>NUCLEOTIDE SEQUENCE [LARGE SCALE GENOMIC DNA]</scope>
    <source>
        <strain evidence="15 16">22Lin</strain>
    </source>
</reference>
<comment type="similarity">
    <text evidence="2 12">Belongs to the HAK/KUP transporter (TC 2.A.72) family.</text>
</comment>
<feature type="transmembrane region" description="Helical" evidence="12">
    <location>
        <begin position="218"/>
        <end position="238"/>
    </location>
</feature>
<accession>A0ABX1QHC9</accession>
<dbReference type="InterPro" id="IPR023051">
    <property type="entry name" value="Kup"/>
</dbReference>
<dbReference type="HAMAP" id="MF_01522">
    <property type="entry name" value="Kup"/>
    <property type="match status" value="1"/>
</dbReference>
<dbReference type="PANTHER" id="PTHR30540:SF79">
    <property type="entry name" value="LOW AFFINITY POTASSIUM TRANSPORT SYSTEM PROTEIN KUP"/>
    <property type="match status" value="1"/>
</dbReference>
<evidence type="ECO:0000256" key="12">
    <source>
        <dbReference type="HAMAP-Rule" id="MF_01522"/>
    </source>
</evidence>
<comment type="subcellular location">
    <subcellularLocation>
        <location evidence="12">Cell membrane</location>
        <topology evidence="12">Multi-pass membrane protein</topology>
    </subcellularLocation>
    <subcellularLocation>
        <location evidence="1">Membrane</location>
        <topology evidence="1">Multi-pass membrane protein</topology>
    </subcellularLocation>
</comment>
<feature type="transmembrane region" description="Helical" evidence="12">
    <location>
        <begin position="250"/>
        <end position="270"/>
    </location>
</feature>
<feature type="transmembrane region" description="Helical" evidence="12">
    <location>
        <begin position="144"/>
        <end position="161"/>
    </location>
</feature>
<keyword evidence="16" id="KW-1185">Reference proteome</keyword>
<name>A0ABX1QHC9_9RHOO</name>
<evidence type="ECO:0000256" key="5">
    <source>
        <dbReference type="ARBA" id="ARBA00022538"/>
    </source>
</evidence>
<feature type="domain" description="K+ potassium transporter C-terminal" evidence="14">
    <location>
        <begin position="479"/>
        <end position="623"/>
    </location>
</feature>
<feature type="transmembrane region" description="Helical" evidence="12">
    <location>
        <begin position="53"/>
        <end position="73"/>
    </location>
</feature>
<organism evidence="15 16">
    <name type="scientific">Aromatoleum diolicum</name>
    <dbReference type="NCBI Taxonomy" id="75796"/>
    <lineage>
        <taxon>Bacteria</taxon>
        <taxon>Pseudomonadati</taxon>
        <taxon>Pseudomonadota</taxon>
        <taxon>Betaproteobacteria</taxon>
        <taxon>Rhodocyclales</taxon>
        <taxon>Rhodocyclaceae</taxon>
        <taxon>Aromatoleum</taxon>
    </lineage>
</organism>
<evidence type="ECO:0000259" key="14">
    <source>
        <dbReference type="Pfam" id="PF22776"/>
    </source>
</evidence>
<keyword evidence="9 12" id="KW-1133">Transmembrane helix</keyword>
<dbReference type="PANTHER" id="PTHR30540">
    <property type="entry name" value="OSMOTIC STRESS POTASSIUM TRANSPORTER"/>
    <property type="match status" value="1"/>
</dbReference>
<feature type="transmembrane region" description="Helical" evidence="12">
    <location>
        <begin position="424"/>
        <end position="445"/>
    </location>
</feature>
<gene>
    <name evidence="15" type="primary">trkD</name>
    <name evidence="12" type="synonym">kup</name>
    <name evidence="15" type="ORF">GPA25_16955</name>
</gene>
<keyword evidence="5 12" id="KW-0633">Potassium transport</keyword>
<comment type="function">
    <text evidence="12">Transport of potassium into the cell. Likely operates as a K(+):H(+) symporter.</text>
</comment>
<evidence type="ECO:0000256" key="7">
    <source>
        <dbReference type="ARBA" id="ARBA00022847"/>
    </source>
</evidence>
<evidence type="ECO:0000313" key="15">
    <source>
        <dbReference type="EMBL" id="NMG76450.1"/>
    </source>
</evidence>
<feature type="transmembrane region" description="Helical" evidence="12">
    <location>
        <begin position="173"/>
        <end position="194"/>
    </location>
</feature>
<evidence type="ECO:0000256" key="4">
    <source>
        <dbReference type="ARBA" id="ARBA00022475"/>
    </source>
</evidence>
<feature type="transmembrane region" description="Helical" evidence="12">
    <location>
        <begin position="342"/>
        <end position="360"/>
    </location>
</feature>
<keyword evidence="4 12" id="KW-1003">Cell membrane</keyword>
<evidence type="ECO:0000313" key="16">
    <source>
        <dbReference type="Proteomes" id="UP000648984"/>
    </source>
</evidence>
<evidence type="ECO:0000256" key="3">
    <source>
        <dbReference type="ARBA" id="ARBA00022448"/>
    </source>
</evidence>
<evidence type="ECO:0000256" key="8">
    <source>
        <dbReference type="ARBA" id="ARBA00022958"/>
    </source>
</evidence>
<evidence type="ECO:0000256" key="2">
    <source>
        <dbReference type="ARBA" id="ARBA00007019"/>
    </source>
</evidence>
<protein>
    <recommendedName>
        <fullName evidence="12">Probable potassium transport system protein Kup</fullName>
    </recommendedName>
</protein>
<feature type="transmembrane region" description="Helical" evidence="12">
    <location>
        <begin position="400"/>
        <end position="418"/>
    </location>
</feature>
<evidence type="ECO:0000256" key="10">
    <source>
        <dbReference type="ARBA" id="ARBA00023065"/>
    </source>
</evidence>
<dbReference type="RefSeq" id="WP_169261592.1">
    <property type="nucleotide sequence ID" value="NZ_WTVQ01000032.1"/>
</dbReference>